<evidence type="ECO:0000313" key="1">
    <source>
        <dbReference type="EMBL" id="MCT7656903.1"/>
    </source>
</evidence>
<organism evidence="1 2">
    <name type="scientific">Mycobacterium deserti</name>
    <dbReference type="NCBI Taxonomy" id="2978347"/>
    <lineage>
        <taxon>Bacteria</taxon>
        <taxon>Bacillati</taxon>
        <taxon>Actinomycetota</taxon>
        <taxon>Actinomycetes</taxon>
        <taxon>Mycobacteriales</taxon>
        <taxon>Mycobacteriaceae</taxon>
        <taxon>Mycobacterium</taxon>
    </lineage>
</organism>
<reference evidence="2" key="1">
    <citation type="submission" date="2023-07" db="EMBL/GenBank/DDBJ databases">
        <authorList>
            <person name="Deng Y."/>
            <person name="Zhang Y.-Q."/>
        </authorList>
    </citation>
    <scope>NUCLEOTIDE SEQUENCE [LARGE SCALE GENOMIC DNA]</scope>
    <source>
        <strain evidence="2">CPCC 205710</strain>
    </source>
</reference>
<gene>
    <name evidence="1" type="ORF">N4S67_00550</name>
</gene>
<sequence>MRDDVDLDDVLDDEIEEEDAAVEDENAHTLSVRRGNGEELLTIFSPAEEWSVYLQPGGAMQDAYVGTPSEPTVWVNAADRWVERAQDGTYVIHID</sequence>
<name>A0ABT2M3S3_9MYCO</name>
<keyword evidence="2" id="KW-1185">Reference proteome</keyword>
<evidence type="ECO:0000313" key="2">
    <source>
        <dbReference type="Proteomes" id="UP001206639"/>
    </source>
</evidence>
<dbReference type="RefSeq" id="WP_260990992.1">
    <property type="nucleotide sequence ID" value="NZ_JAODWD010000001.1"/>
</dbReference>
<protein>
    <submittedName>
        <fullName evidence="1">Uncharacterized protein</fullName>
    </submittedName>
</protein>
<dbReference type="EMBL" id="JAODWD010000001">
    <property type="protein sequence ID" value="MCT7656903.1"/>
    <property type="molecule type" value="Genomic_DNA"/>
</dbReference>
<comment type="caution">
    <text evidence="1">The sequence shown here is derived from an EMBL/GenBank/DDBJ whole genome shotgun (WGS) entry which is preliminary data.</text>
</comment>
<proteinExistence type="predicted"/>
<dbReference type="Proteomes" id="UP001206639">
    <property type="component" value="Unassembled WGS sequence"/>
</dbReference>
<accession>A0ABT2M3S3</accession>